<protein>
    <submittedName>
        <fullName evidence="2">ABC transporter</fullName>
    </submittedName>
</protein>
<reference evidence="2 3" key="1">
    <citation type="submission" date="2011-11" db="EMBL/GenBank/DDBJ databases">
        <authorList>
            <consortium name="Tuberculosis Structural Genomics Consortium"/>
            <person name="Ioerger T.R."/>
        </authorList>
    </citation>
    <scope>NUCLEOTIDE SEQUENCE [LARGE SCALE GENOMIC DNA]</scope>
    <source>
        <strain evidence="3">ATCC 19527 / DSM 44167 / CIP 105390 / JCM 6362 / NCTC 10409 / 316</strain>
    </source>
</reference>
<sequence length="249" mass="26377">MCSRSLSDRPHAEIARTLAEIAKVSPYFTVTTGTLAETGWLPVRRLYTDADLLEGVVGRVRARINAAERRVAVSTLFLGMAARLWSVGLGALAGHGALPDLTGDRLLFSETGGHIRLHIEHPVGRHGDDLEGLLADMVIEEHLTPLTAALRRGGPIAEGLLRGNSASGLLSAAMVFDRATAGDGRGWRLARRLCADERLAGAVVFDGAGYRRTSCCLYYRTPGSGVCGDCVFTTKPATGPAARGAIETA</sequence>
<dbReference type="eggNOG" id="COG4114">
    <property type="taxonomic scope" value="Bacteria"/>
</dbReference>
<dbReference type="Proteomes" id="UP000004915">
    <property type="component" value="Unassembled WGS sequence"/>
</dbReference>
<proteinExistence type="predicted"/>
<evidence type="ECO:0000259" key="1">
    <source>
        <dbReference type="Pfam" id="PF11575"/>
    </source>
</evidence>
<name>G7CDI3_MYCT3</name>
<evidence type="ECO:0000313" key="2">
    <source>
        <dbReference type="EMBL" id="EHI14007.1"/>
    </source>
</evidence>
<dbReference type="Pfam" id="PF11575">
    <property type="entry name" value="FhuF_C"/>
    <property type="match status" value="1"/>
</dbReference>
<dbReference type="PATRIC" id="fig|1078020.3.peg.1029"/>
<dbReference type="GO" id="GO:0051537">
    <property type="term" value="F:2 iron, 2 sulfur cluster binding"/>
    <property type="evidence" value="ECO:0007669"/>
    <property type="project" value="InterPro"/>
</dbReference>
<organism evidence="2 3">
    <name type="scientific">Mycolicibacterium thermoresistibile (strain ATCC 19527 / DSM 44167 / CIP 105390 / JCM 6362 / NCTC 10409 / 316)</name>
    <name type="common">Mycobacterium thermoresistibile</name>
    <dbReference type="NCBI Taxonomy" id="1078020"/>
    <lineage>
        <taxon>Bacteria</taxon>
        <taxon>Bacillati</taxon>
        <taxon>Actinomycetota</taxon>
        <taxon>Actinomycetes</taxon>
        <taxon>Mycobacteriales</taxon>
        <taxon>Mycobacteriaceae</taxon>
        <taxon>Mycolicibacterium</taxon>
    </lineage>
</organism>
<keyword evidence="3" id="KW-1185">Reference proteome</keyword>
<dbReference type="InterPro" id="IPR024726">
    <property type="entry name" value="FhuF_C"/>
</dbReference>
<accession>G7CDI3</accession>
<comment type="caution">
    <text evidence="2">The sequence shown here is derived from an EMBL/GenBank/DDBJ whole genome shotgun (WGS) entry which is preliminary data.</text>
</comment>
<evidence type="ECO:0000313" key="3">
    <source>
        <dbReference type="Proteomes" id="UP000004915"/>
    </source>
</evidence>
<gene>
    <name evidence="2" type="ORF">KEK_05167</name>
</gene>
<dbReference type="EMBL" id="AGVE01000023">
    <property type="protein sequence ID" value="EHI14007.1"/>
    <property type="molecule type" value="Genomic_DNA"/>
</dbReference>
<feature type="domain" description="Ferric siderophore reductase C-terminal" evidence="1">
    <location>
        <begin position="212"/>
        <end position="231"/>
    </location>
</feature>
<dbReference type="AlphaFoldDB" id="G7CDI3"/>